<evidence type="ECO:0000256" key="2">
    <source>
        <dbReference type="PROSITE-ProRule" id="PRU00335"/>
    </source>
</evidence>
<dbReference type="GO" id="GO:0003677">
    <property type="term" value="F:DNA binding"/>
    <property type="evidence" value="ECO:0007669"/>
    <property type="project" value="UniProtKB-UniRule"/>
</dbReference>
<dbReference type="AlphaFoldDB" id="A0A1H9MMG0"/>
<accession>A0A1H9MMG0</accession>
<gene>
    <name evidence="4" type="ORF">SAMN05444359_13023</name>
</gene>
<dbReference type="EMBL" id="FOFB01000030">
    <property type="protein sequence ID" value="SER24872.1"/>
    <property type="molecule type" value="Genomic_DNA"/>
</dbReference>
<reference evidence="5" key="1">
    <citation type="submission" date="2016-10" db="EMBL/GenBank/DDBJ databases">
        <authorList>
            <person name="Varghese N."/>
            <person name="Submissions S."/>
        </authorList>
    </citation>
    <scope>NUCLEOTIDE SEQUENCE [LARGE SCALE GENOMIC DNA]</scope>
    <source>
        <strain evidence="5">DSM 24740</strain>
    </source>
</reference>
<dbReference type="FunCoup" id="A0A1H9MMG0">
    <property type="interactions" value="72"/>
</dbReference>
<sequence>MKNEEEVKDEILAAARELIQQYGIDKTTMRDVARVASKGKSTLYYYFKNKEEIFDAVIRDEHDELYLKVKKAVDSEDTMEEKLKTYLISKITTLVQKRKQYAFLIENESHHFNIKNFFTLSFEVNGERELAFIRSILLDGAKNEGYNFDVSGVIGIDVLSDAFMTYLRGVEIEVSLNRGFESINEKADLMVKILLKGLK</sequence>
<dbReference type="InParanoid" id="A0A1H9MMG0"/>
<evidence type="ECO:0000256" key="1">
    <source>
        <dbReference type="ARBA" id="ARBA00023125"/>
    </source>
</evidence>
<dbReference type="PROSITE" id="PS50977">
    <property type="entry name" value="HTH_TETR_2"/>
    <property type="match status" value="1"/>
</dbReference>
<proteinExistence type="predicted"/>
<keyword evidence="5" id="KW-1185">Reference proteome</keyword>
<dbReference type="Gene3D" id="1.10.357.10">
    <property type="entry name" value="Tetracycline Repressor, domain 2"/>
    <property type="match status" value="1"/>
</dbReference>
<evidence type="ECO:0000259" key="3">
    <source>
        <dbReference type="PROSITE" id="PS50977"/>
    </source>
</evidence>
<dbReference type="Gene3D" id="1.10.10.60">
    <property type="entry name" value="Homeodomain-like"/>
    <property type="match status" value="1"/>
</dbReference>
<dbReference type="Proteomes" id="UP000199021">
    <property type="component" value="Unassembled WGS sequence"/>
</dbReference>
<protein>
    <submittedName>
        <fullName evidence="4">Transcriptional regulator, TetR family</fullName>
    </submittedName>
</protein>
<feature type="domain" description="HTH tetR-type" evidence="3">
    <location>
        <begin position="5"/>
        <end position="65"/>
    </location>
</feature>
<feature type="DNA-binding region" description="H-T-H motif" evidence="2">
    <location>
        <begin position="28"/>
        <end position="47"/>
    </location>
</feature>
<dbReference type="InterPro" id="IPR050624">
    <property type="entry name" value="HTH-type_Tx_Regulator"/>
</dbReference>
<dbReference type="RefSeq" id="WP_090172405.1">
    <property type="nucleotide sequence ID" value="NZ_FOFB01000030.1"/>
</dbReference>
<evidence type="ECO:0000313" key="5">
    <source>
        <dbReference type="Proteomes" id="UP000199021"/>
    </source>
</evidence>
<dbReference type="Pfam" id="PF00440">
    <property type="entry name" value="TetR_N"/>
    <property type="match status" value="1"/>
</dbReference>
<dbReference type="InterPro" id="IPR009057">
    <property type="entry name" value="Homeodomain-like_sf"/>
</dbReference>
<keyword evidence="1 2" id="KW-0238">DNA-binding</keyword>
<name>A0A1H9MMG0_9BACT</name>
<evidence type="ECO:0000313" key="4">
    <source>
        <dbReference type="EMBL" id="SER24872.1"/>
    </source>
</evidence>
<organism evidence="4 5">
    <name type="scientific">Neolewinella agarilytica</name>
    <dbReference type="NCBI Taxonomy" id="478744"/>
    <lineage>
        <taxon>Bacteria</taxon>
        <taxon>Pseudomonadati</taxon>
        <taxon>Bacteroidota</taxon>
        <taxon>Saprospiria</taxon>
        <taxon>Saprospirales</taxon>
        <taxon>Lewinellaceae</taxon>
        <taxon>Neolewinella</taxon>
    </lineage>
</organism>
<dbReference type="STRING" id="478744.SAMN05444359_13023"/>
<dbReference type="PANTHER" id="PTHR43479:SF11">
    <property type="entry name" value="ACREF_ENVCD OPERON REPRESSOR-RELATED"/>
    <property type="match status" value="1"/>
</dbReference>
<dbReference type="SUPFAM" id="SSF46689">
    <property type="entry name" value="Homeodomain-like"/>
    <property type="match status" value="1"/>
</dbReference>
<dbReference type="InterPro" id="IPR001647">
    <property type="entry name" value="HTH_TetR"/>
</dbReference>
<dbReference type="OrthoDB" id="9789566at2"/>
<dbReference type="PRINTS" id="PR00455">
    <property type="entry name" value="HTHTETR"/>
</dbReference>
<dbReference type="PANTHER" id="PTHR43479">
    <property type="entry name" value="ACREF/ENVCD OPERON REPRESSOR-RELATED"/>
    <property type="match status" value="1"/>
</dbReference>